<keyword evidence="4 5" id="KW-0472">Membrane</keyword>
<reference evidence="7" key="1">
    <citation type="submission" date="2021-01" db="EMBL/GenBank/DDBJ databases">
        <title>Whole genome shotgun sequence of Sphaerisporangium rufum NBRC 109079.</title>
        <authorList>
            <person name="Komaki H."/>
            <person name="Tamura T."/>
        </authorList>
    </citation>
    <scope>NUCLEOTIDE SEQUENCE</scope>
    <source>
        <strain evidence="7">NBRC 109079</strain>
    </source>
</reference>
<feature type="transmembrane region" description="Helical" evidence="5">
    <location>
        <begin position="48"/>
        <end position="67"/>
    </location>
</feature>
<keyword evidence="8" id="KW-1185">Reference proteome</keyword>
<dbReference type="Pfam" id="PF07690">
    <property type="entry name" value="MFS_1"/>
    <property type="match status" value="1"/>
</dbReference>
<comment type="subcellular location">
    <subcellularLocation>
        <location evidence="1">Cell membrane</location>
        <topology evidence="1">Multi-pass membrane protein</topology>
    </subcellularLocation>
</comment>
<feature type="transmembrane region" description="Helical" evidence="5">
    <location>
        <begin position="107"/>
        <end position="127"/>
    </location>
</feature>
<feature type="transmembrane region" description="Helical" evidence="5">
    <location>
        <begin position="211"/>
        <end position="240"/>
    </location>
</feature>
<keyword evidence="2 5" id="KW-0812">Transmembrane</keyword>
<dbReference type="GO" id="GO:0022857">
    <property type="term" value="F:transmembrane transporter activity"/>
    <property type="evidence" value="ECO:0007669"/>
    <property type="project" value="InterPro"/>
</dbReference>
<evidence type="ECO:0000256" key="3">
    <source>
        <dbReference type="ARBA" id="ARBA00022989"/>
    </source>
</evidence>
<evidence type="ECO:0000256" key="4">
    <source>
        <dbReference type="ARBA" id="ARBA00023136"/>
    </source>
</evidence>
<feature type="transmembrane region" description="Helical" evidence="5">
    <location>
        <begin position="302"/>
        <end position="324"/>
    </location>
</feature>
<dbReference type="PANTHER" id="PTHR23542:SF1">
    <property type="entry name" value="MAJOR FACILITATOR SUPERFAMILY (MFS) PROFILE DOMAIN-CONTAINING PROTEIN"/>
    <property type="match status" value="1"/>
</dbReference>
<dbReference type="InterPro" id="IPR036259">
    <property type="entry name" value="MFS_trans_sf"/>
</dbReference>
<dbReference type="Gene3D" id="1.20.1250.20">
    <property type="entry name" value="MFS general substrate transporter like domains"/>
    <property type="match status" value="1"/>
</dbReference>
<dbReference type="GO" id="GO:0005886">
    <property type="term" value="C:plasma membrane"/>
    <property type="evidence" value="ECO:0007669"/>
    <property type="project" value="UniProtKB-SubCell"/>
</dbReference>
<evidence type="ECO:0000259" key="6">
    <source>
        <dbReference type="PROSITE" id="PS50850"/>
    </source>
</evidence>
<feature type="transmembrane region" description="Helical" evidence="5">
    <location>
        <begin position="367"/>
        <end position="389"/>
    </location>
</feature>
<dbReference type="SUPFAM" id="SSF103473">
    <property type="entry name" value="MFS general substrate transporter"/>
    <property type="match status" value="1"/>
</dbReference>
<evidence type="ECO:0000256" key="2">
    <source>
        <dbReference type="ARBA" id="ARBA00022692"/>
    </source>
</evidence>
<dbReference type="RefSeq" id="WP_203983020.1">
    <property type="nucleotide sequence ID" value="NZ_BOOU01000017.1"/>
</dbReference>
<proteinExistence type="predicted"/>
<feature type="transmembrane region" description="Helical" evidence="5">
    <location>
        <begin position="79"/>
        <end position="101"/>
    </location>
</feature>
<evidence type="ECO:0000313" key="7">
    <source>
        <dbReference type="EMBL" id="GII76400.1"/>
    </source>
</evidence>
<comment type="caution">
    <text evidence="7">The sequence shown here is derived from an EMBL/GenBank/DDBJ whole genome shotgun (WGS) entry which is preliminary data.</text>
</comment>
<accession>A0A919R3F3</accession>
<feature type="transmembrane region" description="Helical" evidence="5">
    <location>
        <begin position="171"/>
        <end position="190"/>
    </location>
</feature>
<dbReference type="EMBL" id="BOOU01000017">
    <property type="protein sequence ID" value="GII76400.1"/>
    <property type="molecule type" value="Genomic_DNA"/>
</dbReference>
<dbReference type="InterPro" id="IPR011701">
    <property type="entry name" value="MFS"/>
</dbReference>
<dbReference type="Proteomes" id="UP000655287">
    <property type="component" value="Unassembled WGS sequence"/>
</dbReference>
<keyword evidence="3 5" id="KW-1133">Transmembrane helix</keyword>
<dbReference type="PROSITE" id="PS50850">
    <property type="entry name" value="MFS"/>
    <property type="match status" value="1"/>
</dbReference>
<feature type="transmembrane region" description="Helical" evidence="5">
    <location>
        <begin position="246"/>
        <end position="267"/>
    </location>
</feature>
<feature type="transmembrane region" description="Helical" evidence="5">
    <location>
        <begin position="16"/>
        <end position="42"/>
    </location>
</feature>
<protein>
    <submittedName>
        <fullName evidence="7">MFS transporter</fullName>
    </submittedName>
</protein>
<evidence type="ECO:0000313" key="8">
    <source>
        <dbReference type="Proteomes" id="UP000655287"/>
    </source>
</evidence>
<feature type="transmembrane region" description="Helical" evidence="5">
    <location>
        <begin position="336"/>
        <end position="355"/>
    </location>
</feature>
<evidence type="ECO:0000256" key="5">
    <source>
        <dbReference type="SAM" id="Phobius"/>
    </source>
</evidence>
<sequence length="404" mass="40748">MVGPYRTLFSMPGAKGFVIAGFVGRAPMAMLGIGIVLLISALTGSYTTAGAVSATTAVAFAIAAPLSGRLIDRFGQARILIPLALVHGAALTGLMLCAEFGAPRWTLFAFALVTGGAATSLGSMVRARWSHLLSGRAGLHTAFSFESVADEVIFVAGPALTAGLAAAVSPYAGLVVAGVCAVAGTVAFALQRGTEPPVRTGPARSGSPITIPAVALLAGVFLAMGAVFGSVDLITVAFAAERGAKAAAGLLLGCVAFGSMLSGLWYGHREWALSLRRRFAWALVVFAVGFAPIAAISDLRLMAVALFFAGLAISPTIITIYALVERIVPAHLLTEGMSWLSTAVGFGVAVGAWAGGRLTDAFGPSDAYLFALGCALLALVTGAVGGALLHLPEGGRSEAGSAAS</sequence>
<feature type="transmembrane region" description="Helical" evidence="5">
    <location>
        <begin position="279"/>
        <end position="296"/>
    </location>
</feature>
<name>A0A919R3F3_9ACTN</name>
<dbReference type="AlphaFoldDB" id="A0A919R3F3"/>
<dbReference type="InterPro" id="IPR020846">
    <property type="entry name" value="MFS_dom"/>
</dbReference>
<evidence type="ECO:0000256" key="1">
    <source>
        <dbReference type="ARBA" id="ARBA00004651"/>
    </source>
</evidence>
<dbReference type="PANTHER" id="PTHR23542">
    <property type="match status" value="1"/>
</dbReference>
<feature type="domain" description="Major facilitator superfamily (MFS) profile" evidence="6">
    <location>
        <begin position="213"/>
        <end position="404"/>
    </location>
</feature>
<organism evidence="7 8">
    <name type="scientific">Sphaerisporangium rufum</name>
    <dbReference type="NCBI Taxonomy" id="1381558"/>
    <lineage>
        <taxon>Bacteria</taxon>
        <taxon>Bacillati</taxon>
        <taxon>Actinomycetota</taxon>
        <taxon>Actinomycetes</taxon>
        <taxon>Streptosporangiales</taxon>
        <taxon>Streptosporangiaceae</taxon>
        <taxon>Sphaerisporangium</taxon>
    </lineage>
</organism>
<gene>
    <name evidence="7" type="ORF">Sru01_13820</name>
</gene>